<dbReference type="SUPFAM" id="SSF50249">
    <property type="entry name" value="Nucleic acid-binding proteins"/>
    <property type="match status" value="1"/>
</dbReference>
<dbReference type="Proteomes" id="UP000662259">
    <property type="component" value="Unassembled WGS sequence"/>
</dbReference>
<accession>A0A8I2KKW8</accession>
<reference evidence="3" key="1">
    <citation type="submission" date="2019-10" db="EMBL/GenBank/DDBJ databases">
        <title>Rhizobium leguminosarum symbiovar viciae collection.</title>
        <authorList>
            <person name="Boivin S."/>
            <person name="Lepetit M."/>
        </authorList>
    </citation>
    <scope>NUCLEOTIDE SEQUENCE</scope>
    <source>
        <strain evidence="3">L143</strain>
    </source>
</reference>
<protein>
    <recommendedName>
        <fullName evidence="1">DNA ligase (ATP)</fullName>
        <ecNumber evidence="1">6.5.1.1</ecNumber>
    </recommendedName>
</protein>
<feature type="domain" description="DNA ligase ATP-dependent C-terminal" evidence="2">
    <location>
        <begin position="1"/>
        <end position="86"/>
    </location>
</feature>
<evidence type="ECO:0000313" key="4">
    <source>
        <dbReference type="Proteomes" id="UP000662259"/>
    </source>
</evidence>
<dbReference type="GO" id="GO:0006310">
    <property type="term" value="P:DNA recombination"/>
    <property type="evidence" value="ECO:0007669"/>
    <property type="project" value="InterPro"/>
</dbReference>
<organism evidence="3 4">
    <name type="scientific">Rhizobium leguminosarum bv. viciae</name>
    <dbReference type="NCBI Taxonomy" id="387"/>
    <lineage>
        <taxon>Bacteria</taxon>
        <taxon>Pseudomonadati</taxon>
        <taxon>Pseudomonadota</taxon>
        <taxon>Alphaproteobacteria</taxon>
        <taxon>Hyphomicrobiales</taxon>
        <taxon>Rhizobiaceae</taxon>
        <taxon>Rhizobium/Agrobacterium group</taxon>
        <taxon>Rhizobium</taxon>
    </lineage>
</organism>
<feature type="non-terminal residue" evidence="3">
    <location>
        <position position="1"/>
    </location>
</feature>
<evidence type="ECO:0000313" key="3">
    <source>
        <dbReference type="EMBL" id="NKM48166.1"/>
    </source>
</evidence>
<keyword evidence="3" id="KW-0436">Ligase</keyword>
<dbReference type="EC" id="6.5.1.1" evidence="1"/>
<dbReference type="Gene3D" id="2.40.50.140">
    <property type="entry name" value="Nucleic acid-binding proteins"/>
    <property type="match status" value="1"/>
</dbReference>
<sequence length="97" mass="11090">SLVLAAYRDADLVHVGSVGTGFKEAEAIRLRKVLDTLRWKRKLPPLPYSEGADVIWVQPTLIAEIEFRAWSTDGKLRHPSYKGLRERQDNADVFRLD</sequence>
<dbReference type="EMBL" id="WIEZ01000015">
    <property type="protein sequence ID" value="NKM48166.1"/>
    <property type="molecule type" value="Genomic_DNA"/>
</dbReference>
<comment type="caution">
    <text evidence="3">The sequence shown here is derived from an EMBL/GenBank/DDBJ whole genome shotgun (WGS) entry which is preliminary data.</text>
</comment>
<gene>
    <name evidence="3" type="ORF">GFL91_25000</name>
</gene>
<dbReference type="InterPro" id="IPR012309">
    <property type="entry name" value="DNA_ligase_ATP-dep_C"/>
</dbReference>
<evidence type="ECO:0000256" key="1">
    <source>
        <dbReference type="ARBA" id="ARBA00012727"/>
    </source>
</evidence>
<dbReference type="GO" id="GO:0003910">
    <property type="term" value="F:DNA ligase (ATP) activity"/>
    <property type="evidence" value="ECO:0007669"/>
    <property type="project" value="UniProtKB-EC"/>
</dbReference>
<dbReference type="AlphaFoldDB" id="A0A8I2KKW8"/>
<dbReference type="CDD" id="cd07971">
    <property type="entry name" value="OBF_DNA_ligase_LigD"/>
    <property type="match status" value="1"/>
</dbReference>
<dbReference type="InterPro" id="IPR012340">
    <property type="entry name" value="NA-bd_OB-fold"/>
</dbReference>
<name>A0A8I2KKW8_RHILV</name>
<dbReference type="Pfam" id="PF04679">
    <property type="entry name" value="DNA_ligase_A_C"/>
    <property type="match status" value="1"/>
</dbReference>
<proteinExistence type="predicted"/>
<dbReference type="GO" id="GO:0006281">
    <property type="term" value="P:DNA repair"/>
    <property type="evidence" value="ECO:0007669"/>
    <property type="project" value="InterPro"/>
</dbReference>
<evidence type="ECO:0000259" key="2">
    <source>
        <dbReference type="Pfam" id="PF04679"/>
    </source>
</evidence>